<accession>A0ABR2B5S7</accession>
<name>A0ABR2B5S7_9ROSI</name>
<sequence>MASPSLLRVAVFVAVAACLYSRTVLTSIIVPSVGNDSLSCWGRREYKSKEFGLTSDGLPYPRPIIEKLKAAAEVAASSSKAQSTYMPPTEPLMGPPSYPPATNITSGGDPAQGSIEEQNRAYNDLERLTCENVKDIFDYVNQFMRLAARTGRMWIGTDLSDKFFRKMSLLLGKELENNFRKAHPGVRIGVPIRAYFTYQYLEEICKKNALQRSLNDLSFCAKISIPSYYQSKKKYGIRKATTYKGKPHSTHFRAVKNKYKYNRYKLTKCKCFICGDGSHFVGECPRNQGNMQRANYLVICPLGYD</sequence>
<dbReference type="Pfam" id="PF22909">
    <property type="entry name" value="Caulimovir_coat_dom"/>
    <property type="match status" value="1"/>
</dbReference>
<protein>
    <recommendedName>
        <fullName evidence="3">CCHC-type domain-containing protein</fullName>
    </recommendedName>
</protein>
<dbReference type="EMBL" id="JBBPBM010000173">
    <property type="protein sequence ID" value="KAK8502256.1"/>
    <property type="molecule type" value="Genomic_DNA"/>
</dbReference>
<organism evidence="1 2">
    <name type="scientific">Hibiscus sabdariffa</name>
    <name type="common">roselle</name>
    <dbReference type="NCBI Taxonomy" id="183260"/>
    <lineage>
        <taxon>Eukaryota</taxon>
        <taxon>Viridiplantae</taxon>
        <taxon>Streptophyta</taxon>
        <taxon>Embryophyta</taxon>
        <taxon>Tracheophyta</taxon>
        <taxon>Spermatophyta</taxon>
        <taxon>Magnoliopsida</taxon>
        <taxon>eudicotyledons</taxon>
        <taxon>Gunneridae</taxon>
        <taxon>Pentapetalae</taxon>
        <taxon>rosids</taxon>
        <taxon>malvids</taxon>
        <taxon>Malvales</taxon>
        <taxon>Malvaceae</taxon>
        <taxon>Malvoideae</taxon>
        <taxon>Hibiscus</taxon>
    </lineage>
</organism>
<keyword evidence="2" id="KW-1185">Reference proteome</keyword>
<dbReference type="SUPFAM" id="SSF57756">
    <property type="entry name" value="Retrovirus zinc finger-like domains"/>
    <property type="match status" value="1"/>
</dbReference>
<proteinExistence type="predicted"/>
<dbReference type="Proteomes" id="UP001472677">
    <property type="component" value="Unassembled WGS sequence"/>
</dbReference>
<dbReference type="InterPro" id="IPR036875">
    <property type="entry name" value="Znf_CCHC_sf"/>
</dbReference>
<gene>
    <name evidence="1" type="ORF">V6N12_011674</name>
</gene>
<evidence type="ECO:0008006" key="3">
    <source>
        <dbReference type="Google" id="ProtNLM"/>
    </source>
</evidence>
<evidence type="ECO:0000313" key="2">
    <source>
        <dbReference type="Proteomes" id="UP001472677"/>
    </source>
</evidence>
<comment type="caution">
    <text evidence="1">The sequence shown here is derived from an EMBL/GenBank/DDBJ whole genome shotgun (WGS) entry which is preliminary data.</text>
</comment>
<reference evidence="1 2" key="1">
    <citation type="journal article" date="2024" name="G3 (Bethesda)">
        <title>Genome assembly of Hibiscus sabdariffa L. provides insights into metabolisms of medicinal natural products.</title>
        <authorList>
            <person name="Kim T."/>
        </authorList>
    </citation>
    <scope>NUCLEOTIDE SEQUENCE [LARGE SCALE GENOMIC DNA]</scope>
    <source>
        <strain evidence="1">TK-2024</strain>
        <tissue evidence="1">Old leaves</tissue>
    </source>
</reference>
<evidence type="ECO:0000313" key="1">
    <source>
        <dbReference type="EMBL" id="KAK8502256.1"/>
    </source>
</evidence>